<keyword evidence="1" id="KW-1133">Transmembrane helix</keyword>
<keyword evidence="1" id="KW-0472">Membrane</keyword>
<keyword evidence="3" id="KW-1185">Reference proteome</keyword>
<evidence type="ECO:0000256" key="1">
    <source>
        <dbReference type="SAM" id="Phobius"/>
    </source>
</evidence>
<evidence type="ECO:0000313" key="3">
    <source>
        <dbReference type="Proteomes" id="UP001603978"/>
    </source>
</evidence>
<dbReference type="RefSeq" id="WP_393173717.1">
    <property type="nucleotide sequence ID" value="NZ_JBICRM010000034.1"/>
</dbReference>
<sequence>MKIQFGLIAWFVLTVALGALSYAWPPAAYVLAFVGAVSVAFTMAFVAEGALHELRSVIQARQYQRSLDQARAAFLARRASFEREEATDE</sequence>
<protein>
    <submittedName>
        <fullName evidence="2">Uncharacterized protein</fullName>
    </submittedName>
</protein>
<keyword evidence="1" id="KW-0812">Transmembrane</keyword>
<gene>
    <name evidence="2" type="ORF">ACFLIM_38950</name>
</gene>
<proteinExistence type="predicted"/>
<comment type="caution">
    <text evidence="2">The sequence shown here is derived from an EMBL/GenBank/DDBJ whole genome shotgun (WGS) entry which is preliminary data.</text>
</comment>
<feature type="transmembrane region" description="Helical" evidence="1">
    <location>
        <begin position="28"/>
        <end position="51"/>
    </location>
</feature>
<dbReference type="Proteomes" id="UP001603978">
    <property type="component" value="Unassembled WGS sequence"/>
</dbReference>
<reference evidence="2 3" key="1">
    <citation type="submission" date="2024-10" db="EMBL/GenBank/DDBJ databases">
        <authorList>
            <person name="Topkara A.R."/>
            <person name="Saygin H."/>
        </authorList>
    </citation>
    <scope>NUCLEOTIDE SEQUENCE [LARGE SCALE GENOMIC DNA]</scope>
    <source>
        <strain evidence="2 3">M3C6</strain>
    </source>
</reference>
<organism evidence="2 3">
    <name type="scientific">Nonomuraea marmarensis</name>
    <dbReference type="NCBI Taxonomy" id="3351344"/>
    <lineage>
        <taxon>Bacteria</taxon>
        <taxon>Bacillati</taxon>
        <taxon>Actinomycetota</taxon>
        <taxon>Actinomycetes</taxon>
        <taxon>Streptosporangiales</taxon>
        <taxon>Streptosporangiaceae</taxon>
        <taxon>Nonomuraea</taxon>
    </lineage>
</organism>
<dbReference type="EMBL" id="JBICRM010000034">
    <property type="protein sequence ID" value="MFG1709187.1"/>
    <property type="molecule type" value="Genomic_DNA"/>
</dbReference>
<evidence type="ECO:0000313" key="2">
    <source>
        <dbReference type="EMBL" id="MFG1709187.1"/>
    </source>
</evidence>
<accession>A0ABW7AP54</accession>
<name>A0ABW7AP54_9ACTN</name>